<evidence type="ECO:0000259" key="1">
    <source>
        <dbReference type="PROSITE" id="PS51087"/>
    </source>
</evidence>
<sequence>MIWVVGAVIGASLRHPPGYAARMTGPQNAPDVRVTVDVRHLPTHSGPERQVFAYVIRIENHSDETWQLLARHWDIVDASGRETVVDGEGVVGQQPLIAPGGVFVYDSFMTVQDTPGRMGGHYVLRDAWGERARIPIPPFVLEVPGERTLN</sequence>
<name>A0ABM8AF89_9DEIO</name>
<dbReference type="EMBL" id="AP026560">
    <property type="protein sequence ID" value="BDP42461.1"/>
    <property type="molecule type" value="Genomic_DNA"/>
</dbReference>
<proteinExistence type="predicted"/>
<dbReference type="Pfam" id="PF04379">
    <property type="entry name" value="DUF525"/>
    <property type="match status" value="1"/>
</dbReference>
<dbReference type="InterPro" id="IPR007474">
    <property type="entry name" value="ApaG_domain"/>
</dbReference>
<dbReference type="Proteomes" id="UP001064971">
    <property type="component" value="Chromosome"/>
</dbReference>
<dbReference type="PROSITE" id="PS51087">
    <property type="entry name" value="APAG"/>
    <property type="match status" value="1"/>
</dbReference>
<dbReference type="PANTHER" id="PTHR14289">
    <property type="entry name" value="F-BOX ONLY PROTEIN 3"/>
    <property type="match status" value="1"/>
</dbReference>
<dbReference type="InterPro" id="IPR036767">
    <property type="entry name" value="ApaG_sf"/>
</dbReference>
<dbReference type="Gene3D" id="2.60.40.1470">
    <property type="entry name" value="ApaG domain"/>
    <property type="match status" value="1"/>
</dbReference>
<evidence type="ECO:0000313" key="2">
    <source>
        <dbReference type="EMBL" id="BDP42461.1"/>
    </source>
</evidence>
<dbReference type="NCBIfam" id="NF003967">
    <property type="entry name" value="PRK05461.1"/>
    <property type="match status" value="1"/>
</dbReference>
<dbReference type="SUPFAM" id="SSF110069">
    <property type="entry name" value="ApaG-like"/>
    <property type="match status" value="1"/>
</dbReference>
<organism evidence="2 3">
    <name type="scientific">Deinococcus aetherius</name>
    <dbReference type="NCBI Taxonomy" id="200252"/>
    <lineage>
        <taxon>Bacteria</taxon>
        <taxon>Thermotogati</taxon>
        <taxon>Deinococcota</taxon>
        <taxon>Deinococci</taxon>
        <taxon>Deinococcales</taxon>
        <taxon>Deinococcaceae</taxon>
        <taxon>Deinococcus</taxon>
    </lineage>
</organism>
<protein>
    <submittedName>
        <fullName evidence="2">Protein ApaG</fullName>
    </submittedName>
</protein>
<evidence type="ECO:0000313" key="3">
    <source>
        <dbReference type="Proteomes" id="UP001064971"/>
    </source>
</evidence>
<gene>
    <name evidence="2" type="primary">apaG</name>
    <name evidence="2" type="ORF">DAETH_24300</name>
</gene>
<accession>A0ABM8AF89</accession>
<dbReference type="PANTHER" id="PTHR14289:SF16">
    <property type="entry name" value="POLYMERASE DELTA-INTERACTING PROTEIN 2"/>
    <property type="match status" value="1"/>
</dbReference>
<feature type="domain" description="ApaG" evidence="1">
    <location>
        <begin position="26"/>
        <end position="148"/>
    </location>
</feature>
<keyword evidence="3" id="KW-1185">Reference proteome</keyword>
<reference evidence="2" key="1">
    <citation type="submission" date="2022-07" db="EMBL/GenBank/DDBJ databases">
        <title>Complete Genome Sequence of the Radioresistant Bacterium Deinococcus aetherius ST0316, Isolated from the Air Dust collected in Lower Stratosphere above Japan.</title>
        <authorList>
            <person name="Satoh K."/>
            <person name="Hagiwara K."/>
            <person name="Katsumata K."/>
            <person name="Kubo A."/>
            <person name="Yokobori S."/>
            <person name="Yamagishi A."/>
            <person name="Oono Y."/>
            <person name="Narumi I."/>
        </authorList>
    </citation>
    <scope>NUCLEOTIDE SEQUENCE</scope>
    <source>
        <strain evidence="2">ST0316</strain>
    </source>
</reference>